<dbReference type="STRING" id="296587.C1E625"/>
<dbReference type="Proteomes" id="UP000002009">
    <property type="component" value="Chromosome 5"/>
</dbReference>
<evidence type="ECO:0000256" key="1">
    <source>
        <dbReference type="ARBA" id="ARBA00004305"/>
    </source>
</evidence>
<dbReference type="GO" id="GO:0005759">
    <property type="term" value="C:mitochondrial matrix"/>
    <property type="evidence" value="ECO:0007669"/>
    <property type="project" value="UniProtKB-SubCell"/>
</dbReference>
<dbReference type="OMA" id="MGTFVRP"/>
<dbReference type="GO" id="GO:0034553">
    <property type="term" value="P:mitochondrial respiratory chain complex II assembly"/>
    <property type="evidence" value="ECO:0007669"/>
    <property type="project" value="InterPro"/>
</dbReference>
<evidence type="ECO:0000313" key="6">
    <source>
        <dbReference type="EMBL" id="ACO63736.1"/>
    </source>
</evidence>
<proteinExistence type="inferred from homology"/>
<evidence type="ECO:0000256" key="4">
    <source>
        <dbReference type="ARBA" id="ARBA00025715"/>
    </source>
</evidence>
<evidence type="ECO:0000259" key="5">
    <source>
        <dbReference type="Pfam" id="PF05347"/>
    </source>
</evidence>
<dbReference type="Pfam" id="PF05347">
    <property type="entry name" value="Complex1_LYR"/>
    <property type="match status" value="1"/>
</dbReference>
<keyword evidence="3" id="KW-0143">Chaperone</keyword>
<dbReference type="eggNOG" id="ENOG502S3U6">
    <property type="taxonomic scope" value="Eukaryota"/>
</dbReference>
<dbReference type="PANTHER" id="PTHR13675">
    <property type="entry name" value="LYR MOTIF-CONTAINING PROTEIN 2"/>
    <property type="match status" value="1"/>
</dbReference>
<evidence type="ECO:0000313" key="7">
    <source>
        <dbReference type="Proteomes" id="UP000002009"/>
    </source>
</evidence>
<accession>C1E625</accession>
<dbReference type="OrthoDB" id="273010at2759"/>
<sequence length="84" mass="9338">MGTPRLSGLARQALSLHRALLRAARRKSPEARAGIEAAIRAEFERHRHLDPRDLQAVEHRIRAGRKKLALIDDPNVVAASGMSR</sequence>
<dbReference type="CDD" id="cd20268">
    <property type="entry name" value="Complex1_LYR_SDHAF1_LYRM8"/>
    <property type="match status" value="1"/>
</dbReference>
<dbReference type="FunCoup" id="C1E625">
    <property type="interactions" value="255"/>
</dbReference>
<dbReference type="GeneID" id="8243383"/>
<feature type="domain" description="Complex 1 LYR protein" evidence="5">
    <location>
        <begin position="11"/>
        <end position="69"/>
    </location>
</feature>
<keyword evidence="2" id="KW-0496">Mitochondrion</keyword>
<reference evidence="6 7" key="1">
    <citation type="journal article" date="2009" name="Science">
        <title>Green evolution and dynamic adaptations revealed by genomes of the marine picoeukaryotes Micromonas.</title>
        <authorList>
            <person name="Worden A.Z."/>
            <person name="Lee J.H."/>
            <person name="Mock T."/>
            <person name="Rouze P."/>
            <person name="Simmons M.P."/>
            <person name="Aerts A.L."/>
            <person name="Allen A.E."/>
            <person name="Cuvelier M.L."/>
            <person name="Derelle E."/>
            <person name="Everett M.V."/>
            <person name="Foulon E."/>
            <person name="Grimwood J."/>
            <person name="Gundlach H."/>
            <person name="Henrissat B."/>
            <person name="Napoli C."/>
            <person name="McDonald S.M."/>
            <person name="Parker M.S."/>
            <person name="Rombauts S."/>
            <person name="Salamov A."/>
            <person name="Von Dassow P."/>
            <person name="Badger J.H."/>
            <person name="Coutinho P.M."/>
            <person name="Demir E."/>
            <person name="Dubchak I."/>
            <person name="Gentemann C."/>
            <person name="Eikrem W."/>
            <person name="Gready J.E."/>
            <person name="John U."/>
            <person name="Lanier W."/>
            <person name="Lindquist E.A."/>
            <person name="Lucas S."/>
            <person name="Mayer K.F."/>
            <person name="Moreau H."/>
            <person name="Not F."/>
            <person name="Otillar R."/>
            <person name="Panaud O."/>
            <person name="Pangilinan J."/>
            <person name="Paulsen I."/>
            <person name="Piegu B."/>
            <person name="Poliakov A."/>
            <person name="Robbens S."/>
            <person name="Schmutz J."/>
            <person name="Toulza E."/>
            <person name="Wyss T."/>
            <person name="Zelensky A."/>
            <person name="Zhou K."/>
            <person name="Armbrust E.V."/>
            <person name="Bhattacharya D."/>
            <person name="Goodenough U.W."/>
            <person name="Van de Peer Y."/>
            <person name="Grigoriev I.V."/>
        </authorList>
    </citation>
    <scope>NUCLEOTIDE SEQUENCE [LARGE SCALE GENOMIC DNA]</scope>
    <source>
        <strain evidence="7">RCC299 / NOUM17</strain>
    </source>
</reference>
<protein>
    <recommendedName>
        <fullName evidence="5">Complex 1 LYR protein domain-containing protein</fullName>
    </recommendedName>
</protein>
<dbReference type="AlphaFoldDB" id="C1E625"/>
<organism evidence="6 7">
    <name type="scientific">Micromonas commoda (strain RCC299 / NOUM17 / CCMP2709)</name>
    <name type="common">Picoplanktonic green alga</name>
    <dbReference type="NCBI Taxonomy" id="296587"/>
    <lineage>
        <taxon>Eukaryota</taxon>
        <taxon>Viridiplantae</taxon>
        <taxon>Chlorophyta</taxon>
        <taxon>Mamiellophyceae</taxon>
        <taxon>Mamiellales</taxon>
        <taxon>Mamiellaceae</taxon>
        <taxon>Micromonas</taxon>
    </lineage>
</organism>
<dbReference type="InParanoid" id="C1E625"/>
<dbReference type="KEGG" id="mis:MICPUN_58518"/>
<name>C1E625_MICCC</name>
<dbReference type="PANTHER" id="PTHR13675:SF1">
    <property type="entry name" value="SUCCINATE DEHYDROGENASE ASSEMBLY FACTOR 1, MITOCHONDRIAL"/>
    <property type="match status" value="1"/>
</dbReference>
<evidence type="ECO:0000256" key="3">
    <source>
        <dbReference type="ARBA" id="ARBA00023186"/>
    </source>
</evidence>
<evidence type="ECO:0000256" key="2">
    <source>
        <dbReference type="ARBA" id="ARBA00023128"/>
    </source>
</evidence>
<dbReference type="InterPro" id="IPR045295">
    <property type="entry name" value="Complex1_LYR_SDHAF1_LYRM8"/>
</dbReference>
<keyword evidence="7" id="KW-1185">Reference proteome</keyword>
<dbReference type="EMBL" id="CP001326">
    <property type="protein sequence ID" value="ACO63736.1"/>
    <property type="molecule type" value="Genomic_DNA"/>
</dbReference>
<dbReference type="RefSeq" id="XP_002502478.1">
    <property type="nucleotide sequence ID" value="XM_002502432.1"/>
</dbReference>
<comment type="similarity">
    <text evidence="4">Belongs to the complex I LYR family. SDHAF1 subfamily.</text>
</comment>
<dbReference type="InterPro" id="IPR008011">
    <property type="entry name" value="Complex1_LYR_dom"/>
</dbReference>
<gene>
    <name evidence="6" type="ORF">MICPUN_58518</name>
</gene>
<comment type="subcellular location">
    <subcellularLocation>
        <location evidence="1">Mitochondrion matrix</location>
    </subcellularLocation>
</comment>